<dbReference type="EMBL" id="JBHSHT010000002">
    <property type="protein sequence ID" value="MFC4825427.1"/>
    <property type="molecule type" value="Genomic_DNA"/>
</dbReference>
<comment type="caution">
    <text evidence="3">The sequence shown here is derived from an EMBL/GenBank/DDBJ whole genome shotgun (WGS) entry which is preliminary data.</text>
</comment>
<evidence type="ECO:0000313" key="3">
    <source>
        <dbReference type="EMBL" id="MFC4825427.1"/>
    </source>
</evidence>
<dbReference type="GeneID" id="73043857"/>
<dbReference type="InterPro" id="IPR003615">
    <property type="entry name" value="HNH_nuc"/>
</dbReference>
<protein>
    <submittedName>
        <fullName evidence="3">HNH endonuclease</fullName>
    </submittedName>
</protein>
<feature type="region of interest" description="Disordered" evidence="1">
    <location>
        <begin position="203"/>
        <end position="222"/>
    </location>
</feature>
<keyword evidence="3" id="KW-0255">Endonuclease</keyword>
<evidence type="ECO:0000256" key="1">
    <source>
        <dbReference type="SAM" id="MobiDB-lite"/>
    </source>
</evidence>
<dbReference type="Pfam" id="PF01844">
    <property type="entry name" value="HNH"/>
    <property type="match status" value="1"/>
</dbReference>
<evidence type="ECO:0000313" key="4">
    <source>
        <dbReference type="Proteomes" id="UP001595945"/>
    </source>
</evidence>
<dbReference type="Gene3D" id="1.10.30.50">
    <property type="match status" value="1"/>
</dbReference>
<dbReference type="CDD" id="cd00085">
    <property type="entry name" value="HNHc"/>
    <property type="match status" value="1"/>
</dbReference>
<evidence type="ECO:0000259" key="2">
    <source>
        <dbReference type="Pfam" id="PF01844"/>
    </source>
</evidence>
<dbReference type="AlphaFoldDB" id="A0ABD5Q3Z0"/>
<dbReference type="RefSeq" id="WP_254268910.1">
    <property type="nucleotide sequence ID" value="NZ_CP100400.1"/>
</dbReference>
<dbReference type="InterPro" id="IPR002711">
    <property type="entry name" value="HNH"/>
</dbReference>
<feature type="domain" description="HNH" evidence="2">
    <location>
        <begin position="155"/>
        <end position="205"/>
    </location>
</feature>
<keyword evidence="3" id="KW-0378">Hydrolase</keyword>
<keyword evidence="4" id="KW-1185">Reference proteome</keyword>
<keyword evidence="3" id="KW-0540">Nuclease</keyword>
<dbReference type="GO" id="GO:0004519">
    <property type="term" value="F:endonuclease activity"/>
    <property type="evidence" value="ECO:0007669"/>
    <property type="project" value="UniProtKB-KW"/>
</dbReference>
<name>A0ABD5Q3Z0_9EURY</name>
<proteinExistence type="predicted"/>
<sequence length="222" mass="25776">MPKELESAYDDVLEKAQTVVDELEAIDPEEVTRENWEDNFANYMEAIDELNDHQPDLYAAIFQESSGKGRIREYLRDKIGEPVRSERLAQISGISEYARRVRELRNQEGFVIDSTRTRSELGQNDYFVVEIRDIEEKSRISAQTRYEQLERQSNCEICGRDAHHPDVRYMEVDHIESFVDYDNSDAVNDPDNLRTLCNECHHGKSASDNIANRRRGGQIEDS</sequence>
<reference evidence="3 4" key="1">
    <citation type="journal article" date="2019" name="Int. J. Syst. Evol. Microbiol.">
        <title>The Global Catalogue of Microorganisms (GCM) 10K type strain sequencing project: providing services to taxonomists for standard genome sequencing and annotation.</title>
        <authorList>
            <consortium name="The Broad Institute Genomics Platform"/>
            <consortium name="The Broad Institute Genome Sequencing Center for Infectious Disease"/>
            <person name="Wu L."/>
            <person name="Ma J."/>
        </authorList>
    </citation>
    <scope>NUCLEOTIDE SEQUENCE [LARGE SCALE GENOMIC DNA]</scope>
    <source>
        <strain evidence="3 4">XZYJ18</strain>
    </source>
</reference>
<dbReference type="Proteomes" id="UP001595945">
    <property type="component" value="Unassembled WGS sequence"/>
</dbReference>
<gene>
    <name evidence="3" type="ORF">ACFO9K_14285</name>
</gene>
<accession>A0ABD5Q3Z0</accession>
<organism evidence="3 4">
    <name type="scientific">Halorussus aquaticus</name>
    <dbReference type="NCBI Taxonomy" id="2953748"/>
    <lineage>
        <taxon>Archaea</taxon>
        <taxon>Methanobacteriati</taxon>
        <taxon>Methanobacteriota</taxon>
        <taxon>Stenosarchaea group</taxon>
        <taxon>Halobacteria</taxon>
        <taxon>Halobacteriales</taxon>
        <taxon>Haladaptataceae</taxon>
        <taxon>Halorussus</taxon>
    </lineage>
</organism>